<keyword evidence="3" id="KW-1185">Reference proteome</keyword>
<gene>
    <name evidence="2" type="ORF">FIBSPDRAFT_869099</name>
</gene>
<name>A0A166CEW3_9AGAM</name>
<feature type="chain" id="PRO_5007871631" evidence="1">
    <location>
        <begin position="19"/>
        <end position="262"/>
    </location>
</feature>
<reference evidence="2 3" key="1">
    <citation type="journal article" date="2016" name="Mol. Biol. Evol.">
        <title>Comparative Genomics of Early-Diverging Mushroom-Forming Fungi Provides Insights into the Origins of Lignocellulose Decay Capabilities.</title>
        <authorList>
            <person name="Nagy L.G."/>
            <person name="Riley R."/>
            <person name="Tritt A."/>
            <person name="Adam C."/>
            <person name="Daum C."/>
            <person name="Floudas D."/>
            <person name="Sun H."/>
            <person name="Yadav J.S."/>
            <person name="Pangilinan J."/>
            <person name="Larsson K.H."/>
            <person name="Matsuura K."/>
            <person name="Barry K."/>
            <person name="Labutti K."/>
            <person name="Kuo R."/>
            <person name="Ohm R.A."/>
            <person name="Bhattacharya S.S."/>
            <person name="Shirouzu T."/>
            <person name="Yoshinaga Y."/>
            <person name="Martin F.M."/>
            <person name="Grigoriev I.V."/>
            <person name="Hibbett D.S."/>
        </authorList>
    </citation>
    <scope>NUCLEOTIDE SEQUENCE [LARGE SCALE GENOMIC DNA]</scope>
    <source>
        <strain evidence="2 3">CBS 109695</strain>
    </source>
</reference>
<keyword evidence="1" id="KW-0732">Signal</keyword>
<protein>
    <submittedName>
        <fullName evidence="2">Uncharacterized protein</fullName>
    </submittedName>
</protein>
<sequence length="262" mass="27915">MYFSTLASLSLLGASVAASTPVLTARAATTTVYMRIEGPTKTLYEKTMYPTIKNTLTNNGHTKTCNGTPDTAAGVTSLVALQETGQYFEAQWNGTDFGAVTKLNGTSNSEKPHGQWASVFNNAANTGANGGGLILQGSDDDIGEDAYDQFCYQTIPDGQHFLFAYLDDFEASIFLIMSGPKTATVGSTVQYSIPYTLNGTYVNDLSVDTTTGQTVYGEYIGEQIPTSSISITFTKAGTYNMKAHCPSGSECIRSNHVVTVVS</sequence>
<dbReference type="Proteomes" id="UP000076532">
    <property type="component" value="Unassembled WGS sequence"/>
</dbReference>
<feature type="signal peptide" evidence="1">
    <location>
        <begin position="1"/>
        <end position="18"/>
    </location>
</feature>
<dbReference type="AlphaFoldDB" id="A0A166CEW3"/>
<dbReference type="EMBL" id="KV417630">
    <property type="protein sequence ID" value="KZP13588.1"/>
    <property type="molecule type" value="Genomic_DNA"/>
</dbReference>
<organism evidence="2 3">
    <name type="scientific">Athelia psychrophila</name>
    <dbReference type="NCBI Taxonomy" id="1759441"/>
    <lineage>
        <taxon>Eukaryota</taxon>
        <taxon>Fungi</taxon>
        <taxon>Dikarya</taxon>
        <taxon>Basidiomycota</taxon>
        <taxon>Agaricomycotina</taxon>
        <taxon>Agaricomycetes</taxon>
        <taxon>Agaricomycetidae</taxon>
        <taxon>Atheliales</taxon>
        <taxon>Atheliaceae</taxon>
        <taxon>Athelia</taxon>
    </lineage>
</organism>
<accession>A0A166CEW3</accession>
<evidence type="ECO:0000256" key="1">
    <source>
        <dbReference type="SAM" id="SignalP"/>
    </source>
</evidence>
<evidence type="ECO:0000313" key="2">
    <source>
        <dbReference type="EMBL" id="KZP13588.1"/>
    </source>
</evidence>
<proteinExistence type="predicted"/>
<evidence type="ECO:0000313" key="3">
    <source>
        <dbReference type="Proteomes" id="UP000076532"/>
    </source>
</evidence>